<dbReference type="InterPro" id="IPR045073">
    <property type="entry name" value="Omega/Tau-like"/>
</dbReference>
<proteinExistence type="inferred from homology"/>
<dbReference type="PROSITE" id="PS50405">
    <property type="entry name" value="GST_CTER"/>
    <property type="match status" value="1"/>
</dbReference>
<dbReference type="InterPro" id="IPR040079">
    <property type="entry name" value="Glutathione_S-Trfase"/>
</dbReference>
<reference evidence="6" key="1">
    <citation type="submission" date="2022-08" db="EMBL/GenBank/DDBJ databases">
        <authorList>
            <person name="Marques A."/>
        </authorList>
    </citation>
    <scope>NUCLEOTIDE SEQUENCE</scope>
    <source>
        <strain evidence="6">RhyPub2mFocal</strain>
        <tissue evidence="6">Leaves</tissue>
    </source>
</reference>
<comment type="caution">
    <text evidence="6">The sequence shown here is derived from an EMBL/GenBank/DDBJ whole genome shotgun (WGS) entry which is preliminary data.</text>
</comment>
<dbReference type="PANTHER" id="PTHR11260">
    <property type="entry name" value="GLUTATHIONE S-TRANSFERASE, GST, SUPERFAMILY, GST DOMAIN CONTAINING"/>
    <property type="match status" value="1"/>
</dbReference>
<evidence type="ECO:0000313" key="7">
    <source>
        <dbReference type="Proteomes" id="UP001140206"/>
    </source>
</evidence>
<dbReference type="Pfam" id="PF02798">
    <property type="entry name" value="GST_N"/>
    <property type="match status" value="1"/>
</dbReference>
<feature type="domain" description="GST N-terminal" evidence="4">
    <location>
        <begin position="3"/>
        <end position="84"/>
    </location>
</feature>
<evidence type="ECO:0000256" key="3">
    <source>
        <dbReference type="RuleBase" id="RU369102"/>
    </source>
</evidence>
<keyword evidence="7" id="KW-1185">Reference proteome</keyword>
<dbReference type="InterPro" id="IPR036282">
    <property type="entry name" value="Glutathione-S-Trfase_C_sf"/>
</dbReference>
<protein>
    <recommendedName>
        <fullName evidence="3">Glutathione S-transferase</fullName>
        <ecNumber evidence="3">2.5.1.18</ecNumber>
    </recommendedName>
</protein>
<sequence length="218" mass="25107">MSEEVVCVDFWANGFGMRVRIALREKGVQFELKEEDLRTKERSALVLEMSPVLRQIPILIHHGKPVLGSINIVEYIDEVWKEGPALLPADPLDRAHARLWAHYIDKMLFSTQTKFLKSKGEAKEKSKAELIENLKQLEQVLGDGNYFGGDEFNFLDIMLIPFSSMFSGYEEHGSFQIGVECPKLMAWVKRCRQRESVARTLPDDGEMYQLHKAWYGIE</sequence>
<keyword evidence="1 3" id="KW-0808">Transferase</keyword>
<gene>
    <name evidence="6" type="ORF">LUZ62_075678</name>
</gene>
<dbReference type="CDD" id="cd03185">
    <property type="entry name" value="GST_C_Tau"/>
    <property type="match status" value="1"/>
</dbReference>
<organism evidence="6 7">
    <name type="scientific">Rhynchospora pubera</name>
    <dbReference type="NCBI Taxonomy" id="906938"/>
    <lineage>
        <taxon>Eukaryota</taxon>
        <taxon>Viridiplantae</taxon>
        <taxon>Streptophyta</taxon>
        <taxon>Embryophyta</taxon>
        <taxon>Tracheophyta</taxon>
        <taxon>Spermatophyta</taxon>
        <taxon>Magnoliopsida</taxon>
        <taxon>Liliopsida</taxon>
        <taxon>Poales</taxon>
        <taxon>Cyperaceae</taxon>
        <taxon>Cyperoideae</taxon>
        <taxon>Rhynchosporeae</taxon>
        <taxon>Rhynchospora</taxon>
    </lineage>
</organism>
<dbReference type="SUPFAM" id="SSF47616">
    <property type="entry name" value="GST C-terminal domain-like"/>
    <property type="match status" value="1"/>
</dbReference>
<comment type="subcellular location">
    <subcellularLocation>
        <location evidence="3">Cytoplasm</location>
        <location evidence="3">Cytosol</location>
    </subcellularLocation>
</comment>
<feature type="domain" description="GST C-terminal" evidence="5">
    <location>
        <begin position="90"/>
        <end position="218"/>
    </location>
</feature>
<evidence type="ECO:0000259" key="5">
    <source>
        <dbReference type="PROSITE" id="PS50405"/>
    </source>
</evidence>
<dbReference type="Gene3D" id="3.40.30.10">
    <property type="entry name" value="Glutaredoxin"/>
    <property type="match status" value="1"/>
</dbReference>
<dbReference type="InterPro" id="IPR010987">
    <property type="entry name" value="Glutathione-S-Trfase_C-like"/>
</dbReference>
<evidence type="ECO:0000313" key="6">
    <source>
        <dbReference type="EMBL" id="KAJ4765303.1"/>
    </source>
</evidence>
<dbReference type="SFLD" id="SFLDG01152">
    <property type="entry name" value="Main.3:_Omega-_and_Tau-like"/>
    <property type="match status" value="1"/>
</dbReference>
<dbReference type="InterPro" id="IPR036249">
    <property type="entry name" value="Thioredoxin-like_sf"/>
</dbReference>
<name>A0AAV8DF98_9POAL</name>
<accession>A0AAV8DF98</accession>
<comment type="function">
    <text evidence="3">Is involved in the conjugation of reduced glutathione to a wide number of exogenous and endogenous hydrophobic electrophiles.</text>
</comment>
<dbReference type="PROSITE" id="PS50404">
    <property type="entry name" value="GST_NTER"/>
    <property type="match status" value="1"/>
</dbReference>
<dbReference type="GO" id="GO:0006749">
    <property type="term" value="P:glutathione metabolic process"/>
    <property type="evidence" value="ECO:0007669"/>
    <property type="project" value="InterPro"/>
</dbReference>
<keyword evidence="3" id="KW-0963">Cytoplasm</keyword>
<dbReference type="SFLD" id="SFLDG00358">
    <property type="entry name" value="Main_(cytGST)"/>
    <property type="match status" value="1"/>
</dbReference>
<evidence type="ECO:0000259" key="4">
    <source>
        <dbReference type="PROSITE" id="PS50404"/>
    </source>
</evidence>
<dbReference type="AlphaFoldDB" id="A0AAV8DF98"/>
<evidence type="ECO:0000256" key="2">
    <source>
        <dbReference type="ARBA" id="ARBA00047960"/>
    </source>
</evidence>
<dbReference type="EMBL" id="JAMFTS010000004">
    <property type="protein sequence ID" value="KAJ4765303.1"/>
    <property type="molecule type" value="Genomic_DNA"/>
</dbReference>
<dbReference type="GO" id="GO:0004364">
    <property type="term" value="F:glutathione transferase activity"/>
    <property type="evidence" value="ECO:0007669"/>
    <property type="project" value="UniProtKB-UniRule"/>
</dbReference>
<dbReference type="Pfam" id="PF13410">
    <property type="entry name" value="GST_C_2"/>
    <property type="match status" value="1"/>
</dbReference>
<comment type="catalytic activity">
    <reaction evidence="2 3">
        <text>RX + glutathione = an S-substituted glutathione + a halide anion + H(+)</text>
        <dbReference type="Rhea" id="RHEA:16437"/>
        <dbReference type="ChEBI" id="CHEBI:15378"/>
        <dbReference type="ChEBI" id="CHEBI:16042"/>
        <dbReference type="ChEBI" id="CHEBI:17792"/>
        <dbReference type="ChEBI" id="CHEBI:57925"/>
        <dbReference type="ChEBI" id="CHEBI:90779"/>
        <dbReference type="EC" id="2.5.1.18"/>
    </reaction>
</comment>
<dbReference type="Gene3D" id="1.20.1050.10">
    <property type="match status" value="1"/>
</dbReference>
<dbReference type="SFLD" id="SFLDS00019">
    <property type="entry name" value="Glutathione_Transferase_(cytos"/>
    <property type="match status" value="1"/>
</dbReference>
<dbReference type="EC" id="2.5.1.18" evidence="3"/>
<dbReference type="InterPro" id="IPR004045">
    <property type="entry name" value="Glutathione_S-Trfase_N"/>
</dbReference>
<dbReference type="GO" id="GO:0005829">
    <property type="term" value="C:cytosol"/>
    <property type="evidence" value="ECO:0007669"/>
    <property type="project" value="UniProtKB-SubCell"/>
</dbReference>
<dbReference type="Proteomes" id="UP001140206">
    <property type="component" value="Chromosome 4"/>
</dbReference>
<dbReference type="InterPro" id="IPR045074">
    <property type="entry name" value="GST_C_Tau"/>
</dbReference>
<comment type="similarity">
    <text evidence="3">Belongs to the GST superfamily.</text>
</comment>
<evidence type="ECO:0000256" key="1">
    <source>
        <dbReference type="ARBA" id="ARBA00022679"/>
    </source>
</evidence>
<dbReference type="SUPFAM" id="SSF52833">
    <property type="entry name" value="Thioredoxin-like"/>
    <property type="match status" value="1"/>
</dbReference>
<dbReference type="PANTHER" id="PTHR11260:SF544">
    <property type="entry name" value="GLUTATHIONE TRANSFERASE"/>
    <property type="match status" value="1"/>
</dbReference>